<keyword evidence="1" id="KW-1133">Transmembrane helix</keyword>
<feature type="transmembrane region" description="Helical" evidence="1">
    <location>
        <begin position="7"/>
        <end position="25"/>
    </location>
</feature>
<gene>
    <name evidence="2" type="ORF">COT24_01220</name>
</gene>
<feature type="transmembrane region" description="Helical" evidence="1">
    <location>
        <begin position="236"/>
        <end position="253"/>
    </location>
</feature>
<proteinExistence type="predicted"/>
<keyword evidence="1" id="KW-0812">Transmembrane</keyword>
<accession>A0A2H0YYR5</accession>
<feature type="transmembrane region" description="Helical" evidence="1">
    <location>
        <begin position="57"/>
        <end position="78"/>
    </location>
</feature>
<evidence type="ECO:0000313" key="3">
    <source>
        <dbReference type="Proteomes" id="UP000231542"/>
    </source>
</evidence>
<feature type="transmembrane region" description="Helical" evidence="1">
    <location>
        <begin position="149"/>
        <end position="169"/>
    </location>
</feature>
<organism evidence="2 3">
    <name type="scientific">Candidatus Kerfeldbacteria bacterium CG08_land_8_20_14_0_20_40_16</name>
    <dbReference type="NCBI Taxonomy" id="2014244"/>
    <lineage>
        <taxon>Bacteria</taxon>
        <taxon>Candidatus Kerfeldiibacteriota</taxon>
    </lineage>
</organism>
<evidence type="ECO:0000313" key="2">
    <source>
        <dbReference type="EMBL" id="PIS42882.1"/>
    </source>
</evidence>
<dbReference type="Proteomes" id="UP000231542">
    <property type="component" value="Unassembled WGS sequence"/>
</dbReference>
<name>A0A2H0YYR5_9BACT</name>
<dbReference type="AlphaFoldDB" id="A0A2H0YYR5"/>
<sequence>MILIRRLVTIFSIILICGLFEILLLEPEWYYGLMALLEIAVIAFLLWLSWKKIDVRAIWSLIITPFFFVGFSFIFIFFAEGWLLKQFIILVVVFLWWVFIENVFLFFYQPVRYQPYSLENITSYLNLITVFLMSASFYSLILFLGFSSLLLLIFVFLISLLLVLQMIAINKIALRKNLALVIVLALLMAEMFWVTKFLPSSYLVNGLILAIGYYFLTGITRHWFLESLDKKVLKRYLGISCTILFIVVLTAHWA</sequence>
<feature type="transmembrane region" description="Helical" evidence="1">
    <location>
        <begin position="31"/>
        <end position="50"/>
    </location>
</feature>
<keyword evidence="1" id="KW-0472">Membrane</keyword>
<comment type="caution">
    <text evidence="2">The sequence shown here is derived from an EMBL/GenBank/DDBJ whole genome shotgun (WGS) entry which is preliminary data.</text>
</comment>
<feature type="transmembrane region" description="Helical" evidence="1">
    <location>
        <begin position="178"/>
        <end position="195"/>
    </location>
</feature>
<dbReference type="Pfam" id="PF18900">
    <property type="entry name" value="DUF5656"/>
    <property type="match status" value="1"/>
</dbReference>
<evidence type="ECO:0000256" key="1">
    <source>
        <dbReference type="SAM" id="Phobius"/>
    </source>
</evidence>
<feature type="transmembrane region" description="Helical" evidence="1">
    <location>
        <begin position="121"/>
        <end position="143"/>
    </location>
</feature>
<reference evidence="2 3" key="1">
    <citation type="submission" date="2017-09" db="EMBL/GenBank/DDBJ databases">
        <title>Depth-based differentiation of microbial function through sediment-hosted aquifers and enrichment of novel symbionts in the deep terrestrial subsurface.</title>
        <authorList>
            <person name="Probst A.J."/>
            <person name="Ladd B."/>
            <person name="Jarett J.K."/>
            <person name="Geller-Mcgrath D.E."/>
            <person name="Sieber C.M."/>
            <person name="Emerson J.B."/>
            <person name="Anantharaman K."/>
            <person name="Thomas B.C."/>
            <person name="Malmstrom R."/>
            <person name="Stieglmeier M."/>
            <person name="Klingl A."/>
            <person name="Woyke T."/>
            <person name="Ryan C.M."/>
            <person name="Banfield J.F."/>
        </authorList>
    </citation>
    <scope>NUCLEOTIDE SEQUENCE [LARGE SCALE GENOMIC DNA]</scope>
    <source>
        <strain evidence="2">CG08_land_8_20_14_0_20_40_16</strain>
    </source>
</reference>
<dbReference type="InterPro" id="IPR043715">
    <property type="entry name" value="DUF5656"/>
</dbReference>
<feature type="transmembrane region" description="Helical" evidence="1">
    <location>
        <begin position="201"/>
        <end position="224"/>
    </location>
</feature>
<dbReference type="EMBL" id="PEXU01000014">
    <property type="protein sequence ID" value="PIS42882.1"/>
    <property type="molecule type" value="Genomic_DNA"/>
</dbReference>
<protein>
    <submittedName>
        <fullName evidence="2">Uncharacterized protein</fullName>
    </submittedName>
</protein>
<feature type="transmembrane region" description="Helical" evidence="1">
    <location>
        <begin position="84"/>
        <end position="109"/>
    </location>
</feature>